<evidence type="ECO:0000256" key="1">
    <source>
        <dbReference type="ARBA" id="ARBA00006847"/>
    </source>
</evidence>
<keyword evidence="6" id="KW-0347">Helicase</keyword>
<keyword evidence="4" id="KW-0547">Nucleotide-binding</keyword>
<evidence type="ECO:0000256" key="7">
    <source>
        <dbReference type="ARBA" id="ARBA00022840"/>
    </source>
</evidence>
<dbReference type="Pfam" id="PF22590">
    <property type="entry name" value="Cas3-like_C_2"/>
    <property type="match status" value="1"/>
</dbReference>
<accession>A0A9X0WA87</accession>
<evidence type="ECO:0000313" key="12">
    <source>
        <dbReference type="Proteomes" id="UP001138768"/>
    </source>
</evidence>
<evidence type="ECO:0000256" key="2">
    <source>
        <dbReference type="ARBA" id="ARBA00009046"/>
    </source>
</evidence>
<name>A0A9X0WA87_9GAMM</name>
<comment type="similarity">
    <text evidence="2">In the central section; belongs to the CRISPR-associated helicase Cas3 family.</text>
</comment>
<dbReference type="GO" id="GO:0051607">
    <property type="term" value="P:defense response to virus"/>
    <property type="evidence" value="ECO:0007669"/>
    <property type="project" value="UniProtKB-KW"/>
</dbReference>
<feature type="region of interest" description="Disordered" evidence="9">
    <location>
        <begin position="968"/>
        <end position="992"/>
    </location>
</feature>
<dbReference type="RefSeq" id="WP_200246133.1">
    <property type="nucleotide sequence ID" value="NZ_NRRY01000028.1"/>
</dbReference>
<evidence type="ECO:0000256" key="8">
    <source>
        <dbReference type="ARBA" id="ARBA00023118"/>
    </source>
</evidence>
<keyword evidence="7" id="KW-0067">ATP-binding</keyword>
<keyword evidence="5" id="KW-0378">Hydrolase</keyword>
<evidence type="ECO:0000256" key="4">
    <source>
        <dbReference type="ARBA" id="ARBA00022741"/>
    </source>
</evidence>
<comment type="caution">
    <text evidence="11">The sequence shown here is derived from an EMBL/GenBank/DDBJ whole genome shotgun (WGS) entry which is preliminary data.</text>
</comment>
<dbReference type="AlphaFoldDB" id="A0A9X0WA87"/>
<dbReference type="PROSITE" id="PS51643">
    <property type="entry name" value="HD_CAS3"/>
    <property type="match status" value="1"/>
</dbReference>
<evidence type="ECO:0000256" key="5">
    <source>
        <dbReference type="ARBA" id="ARBA00022801"/>
    </source>
</evidence>
<dbReference type="EMBL" id="NRRY01000028">
    <property type="protein sequence ID" value="MBK1619883.1"/>
    <property type="molecule type" value="Genomic_DNA"/>
</dbReference>
<dbReference type="GO" id="GO:0016787">
    <property type="term" value="F:hydrolase activity"/>
    <property type="evidence" value="ECO:0007669"/>
    <property type="project" value="UniProtKB-KW"/>
</dbReference>
<feature type="domain" description="HD Cas3-type" evidence="10">
    <location>
        <begin position="102"/>
        <end position="325"/>
    </location>
</feature>
<dbReference type="InterPro" id="IPR013395">
    <property type="entry name" value="CRISPR-assoc_Cas3_yers"/>
</dbReference>
<evidence type="ECO:0000256" key="6">
    <source>
        <dbReference type="ARBA" id="ARBA00022806"/>
    </source>
</evidence>
<dbReference type="InterPro" id="IPR027417">
    <property type="entry name" value="P-loop_NTPase"/>
</dbReference>
<dbReference type="InterPro" id="IPR038257">
    <property type="entry name" value="CRISPR-assoc_Cas3_HD_sf"/>
</dbReference>
<protein>
    <submittedName>
        <fullName evidence="11">Type I-F CRISPR-associated helicase Cas3</fullName>
    </submittedName>
</protein>
<dbReference type="NCBIfam" id="TIGR02562">
    <property type="entry name" value="cas3_yersinia"/>
    <property type="match status" value="1"/>
</dbReference>
<dbReference type="Pfam" id="PF21384">
    <property type="entry name" value="Cas3_I-F_Cas2"/>
    <property type="match status" value="1"/>
</dbReference>
<dbReference type="Pfam" id="PF21802">
    <property type="entry name" value="Cas3-like_C"/>
    <property type="match status" value="1"/>
</dbReference>
<dbReference type="Proteomes" id="UP001138768">
    <property type="component" value="Unassembled WGS sequence"/>
</dbReference>
<keyword evidence="8" id="KW-0051">Antiviral defense</keyword>
<keyword evidence="12" id="KW-1185">Reference proteome</keyword>
<dbReference type="InterPro" id="IPR048824">
    <property type="entry name" value="Cas3-like_C"/>
</dbReference>
<evidence type="ECO:0000313" key="11">
    <source>
        <dbReference type="EMBL" id="MBK1619883.1"/>
    </source>
</evidence>
<evidence type="ECO:0000256" key="3">
    <source>
        <dbReference type="ARBA" id="ARBA00022723"/>
    </source>
</evidence>
<gene>
    <name evidence="11" type="primary">cas3f</name>
    <name evidence="11" type="ORF">CKO42_15815</name>
</gene>
<dbReference type="GO" id="GO:0005524">
    <property type="term" value="F:ATP binding"/>
    <property type="evidence" value="ECO:0007669"/>
    <property type="project" value="UniProtKB-KW"/>
</dbReference>
<dbReference type="InterPro" id="IPR054712">
    <property type="entry name" value="Cas3-like_dom"/>
</dbReference>
<reference evidence="11 12" key="1">
    <citation type="journal article" date="2020" name="Microorganisms">
        <title>Osmotic Adaptation and Compatible Solute Biosynthesis of Phototrophic Bacteria as Revealed from Genome Analyses.</title>
        <authorList>
            <person name="Imhoff J.F."/>
            <person name="Rahn T."/>
            <person name="Kunzel S."/>
            <person name="Keller A."/>
            <person name="Neulinger S.C."/>
        </authorList>
    </citation>
    <scope>NUCLEOTIDE SEQUENCE [LARGE SCALE GENOMIC DNA]</scope>
    <source>
        <strain evidence="11 12">DSM 25653</strain>
    </source>
</reference>
<organism evidence="11 12">
    <name type="scientific">Lamprobacter modestohalophilus</name>
    <dbReference type="NCBI Taxonomy" id="1064514"/>
    <lineage>
        <taxon>Bacteria</taxon>
        <taxon>Pseudomonadati</taxon>
        <taxon>Pseudomonadota</taxon>
        <taxon>Gammaproteobacteria</taxon>
        <taxon>Chromatiales</taxon>
        <taxon>Chromatiaceae</taxon>
        <taxon>Lamprobacter</taxon>
    </lineage>
</organism>
<evidence type="ECO:0000259" key="10">
    <source>
        <dbReference type="PROSITE" id="PS51643"/>
    </source>
</evidence>
<dbReference type="GO" id="GO:0004386">
    <property type="term" value="F:helicase activity"/>
    <property type="evidence" value="ECO:0007669"/>
    <property type="project" value="UniProtKB-KW"/>
</dbReference>
<evidence type="ECO:0000256" key="9">
    <source>
        <dbReference type="SAM" id="MobiDB-lite"/>
    </source>
</evidence>
<proteinExistence type="inferred from homology"/>
<dbReference type="InterPro" id="IPR006483">
    <property type="entry name" value="CRISPR-assoc_Cas3_HD"/>
</dbReference>
<dbReference type="InterPro" id="IPR048823">
    <property type="entry name" value="Cas3_I-F_Cas2"/>
</dbReference>
<sequence>MNILLISQCDKRALTQTRRILDQFAERRGTRTWQTPITRDGLETLRRLLRKSARKNTAVACHWIRGIDHSELLWVVGDRKRFNTLGAVPTNTTQHNVLRSEDENDWHSGELIRLLVDLAGLLHDLGKAIQAFQQRLTGRFEGRNLIRHEWVSVRLFEAFVGVDDDAAWLARLAAPNADDDARWRKDLRCDGLDGAFDSPFKTLSNAPLAQALAWLVLTHHRLPELPLGEPFQMSALSGLLTRIQPSWNERAFQGAEPDALRSYWAFPEGLPVTTPDWRKRASRLARRLCAFAASTQTQTAATSVLNNPFVMHLSRLSLMLADHHYSSLEGDHAERVKVSPGTALLANTCKGGAPNQTLDEHLVGVARHGAEIAHFLPRFERHLPRLGRHRSLKQRAKNDRFRWQDKAFEAAIGMRERSQQQGAFIINMASTGCGKTLGNARIMYALADPALGMRCAFALGLRTLTLQTGQAFRGLLSLGDDELAIRVGGSASRALFEHHEAEAEATGSASRQALLDEETHVLYEGQLDEHPLLRKALTDPNIKKLLVAPLLVCTIDHLTPATESQRGGRQIAPMLRLMSGDLVLDEPDDFGLDDLPALTRLVHWSGLLGARVLLSSATLPPSLVQGLFEAYRNGRQHFQHNRSAQPERTAAPPVVCCAWFDEFHQSVQDCADPACFAQAHQTFAQRRVGELAKQATQPRRRAVIHPLQGMQAARQWQPLAEAFAPQVLDAAASLHAAHHSVDPLTGKRVSFGLVRMANIEPLFETALALFQLRPPTGLRVHLCVYHSRHPLLIRSAIEAQLDQTLSRHQPEAVFALPDIRNRLQRTQEPDQLFIVLGSPVTEVGRDHDYDWAVVEPSSMRSLIQLGGRIQRHRNKPVSAPNILVLSHNLRHYRYPGQAAFIKPGFETDDERFHLVSHDLRELLSAEDIAVIDARARIVSLEAAALRPKERLIDLEHARLYGQMLPPLQTVTATPSGRRPRAASKSPTPKLNASTWWQQTPQDALLSAVLPQQQPFRKAALPEDVTLVLLTDEDEEKAVLHRVMDGTRRGDPIYVPYQHMCAHLPDAQVQGERIEPWGTTDYMASLSALATALDLPPSSCAKRFGMTSVRPSDNGWRYHPSLGFALRKP</sequence>
<keyword evidence="3" id="KW-0479">Metal-binding</keyword>
<dbReference type="SUPFAM" id="SSF52540">
    <property type="entry name" value="P-loop containing nucleoside triphosphate hydrolases"/>
    <property type="match status" value="1"/>
</dbReference>
<dbReference type="Gene3D" id="1.10.3210.30">
    <property type="match status" value="1"/>
</dbReference>
<comment type="similarity">
    <text evidence="1">In the N-terminal section; belongs to the CRISPR-associated nuclease Cas3-HD family.</text>
</comment>
<dbReference type="GO" id="GO:0046872">
    <property type="term" value="F:metal ion binding"/>
    <property type="evidence" value="ECO:0007669"/>
    <property type="project" value="UniProtKB-KW"/>
</dbReference>